<dbReference type="SUPFAM" id="SSF54060">
    <property type="entry name" value="His-Me finger endonucleases"/>
    <property type="match status" value="1"/>
</dbReference>
<evidence type="ECO:0000259" key="1">
    <source>
        <dbReference type="Pfam" id="PF13392"/>
    </source>
</evidence>
<dbReference type="EMBL" id="LR796517">
    <property type="protein sequence ID" value="CAB4149415.1"/>
    <property type="molecule type" value="Genomic_DNA"/>
</dbReference>
<dbReference type="InterPro" id="IPR044925">
    <property type="entry name" value="His-Me_finger_sf"/>
</dbReference>
<accession>A0A6J5MQK2</accession>
<feature type="domain" description="HNH nuclease" evidence="1">
    <location>
        <begin position="61"/>
        <end position="113"/>
    </location>
</feature>
<dbReference type="InterPro" id="IPR003615">
    <property type="entry name" value="HNH_nuc"/>
</dbReference>
<sequence length="124" mass="14195">MLSKKDTAIKENVLKERTIATFKKSIVIDGDCHIWQGQKSTNKYGYFSVYSRELGTRVSIKAHRFAYAMAYGFDNLPVGITGQKLEDLVVNHKCHNRECVNPEHLEIITDLENKNINNRKPKNG</sequence>
<reference evidence="2" key="1">
    <citation type="submission" date="2020-04" db="EMBL/GenBank/DDBJ databases">
        <authorList>
            <person name="Chiriac C."/>
            <person name="Salcher M."/>
            <person name="Ghai R."/>
            <person name="Kavagutti S V."/>
        </authorList>
    </citation>
    <scope>NUCLEOTIDE SEQUENCE</scope>
</reference>
<protein>
    <submittedName>
        <fullName evidence="2">HNH nuclease</fullName>
    </submittedName>
</protein>
<dbReference type="Pfam" id="PF13392">
    <property type="entry name" value="HNH_3"/>
    <property type="match status" value="1"/>
</dbReference>
<name>A0A6J5MQK2_9CAUD</name>
<dbReference type="Gene3D" id="3.90.75.10">
    <property type="entry name" value="Homing Intron 3 (I-ppo) Encoded Endonuclease, Chain A"/>
    <property type="match status" value="1"/>
</dbReference>
<gene>
    <name evidence="2" type="ORF">UFOVP542_16</name>
</gene>
<dbReference type="GO" id="GO:0004519">
    <property type="term" value="F:endonuclease activity"/>
    <property type="evidence" value="ECO:0007669"/>
    <property type="project" value="InterPro"/>
</dbReference>
<organism evidence="2">
    <name type="scientific">uncultured Caudovirales phage</name>
    <dbReference type="NCBI Taxonomy" id="2100421"/>
    <lineage>
        <taxon>Viruses</taxon>
        <taxon>Duplodnaviria</taxon>
        <taxon>Heunggongvirae</taxon>
        <taxon>Uroviricota</taxon>
        <taxon>Caudoviricetes</taxon>
        <taxon>Peduoviridae</taxon>
        <taxon>Maltschvirus</taxon>
        <taxon>Maltschvirus maltsch</taxon>
    </lineage>
</organism>
<dbReference type="InterPro" id="IPR044930">
    <property type="entry name" value="Homing_endonuclease_His-Me"/>
</dbReference>
<proteinExistence type="predicted"/>
<evidence type="ECO:0000313" key="2">
    <source>
        <dbReference type="EMBL" id="CAB4149415.1"/>
    </source>
</evidence>